<dbReference type="AlphaFoldDB" id="A0A7W7RP53"/>
<dbReference type="Gene3D" id="1.10.260.40">
    <property type="entry name" value="lambda repressor-like DNA-binding domains"/>
    <property type="match status" value="1"/>
</dbReference>
<gene>
    <name evidence="2" type="ORF">F4561_006498</name>
</gene>
<comment type="caution">
    <text evidence="2">The sequence shown here is derived from an EMBL/GenBank/DDBJ whole genome shotgun (WGS) entry which is preliminary data.</text>
</comment>
<sequence>MRNSNSIKEIGLILKELRIDAGWSSRHTALIAGIKQSTVSRIENGRRVNSATPLEKIVEALPIDPSVAQGLRHQINGAYSGCDNRRVDTGVSLVRDVARRWERVAAVVKEFQAAMIPRALRSPEYANAANNFPSPLVDRLGDSRCVFEFVITEGALRTWPADGAVMPAQLDRVARACELPNVRLGVVPWSVRLPVMPPHGFTVFDDEAVTVETFTAQMTITEPDAVAAYVDAYARLEAVAVTGDEAAEMLGRIRRDYEKLTH</sequence>
<evidence type="ECO:0000313" key="2">
    <source>
        <dbReference type="EMBL" id="MBB4935604.1"/>
    </source>
</evidence>
<dbReference type="InterPro" id="IPR043917">
    <property type="entry name" value="DUF5753"/>
</dbReference>
<dbReference type="RefSeq" id="WP_184585292.1">
    <property type="nucleotide sequence ID" value="NZ_JACHJT010000002.1"/>
</dbReference>
<dbReference type="GO" id="GO:0003677">
    <property type="term" value="F:DNA binding"/>
    <property type="evidence" value="ECO:0007669"/>
    <property type="project" value="InterPro"/>
</dbReference>
<dbReference type="SMART" id="SM00530">
    <property type="entry name" value="HTH_XRE"/>
    <property type="match status" value="1"/>
</dbReference>
<evidence type="ECO:0000259" key="1">
    <source>
        <dbReference type="PROSITE" id="PS50943"/>
    </source>
</evidence>
<dbReference type="Proteomes" id="UP000523007">
    <property type="component" value="Unassembled WGS sequence"/>
</dbReference>
<dbReference type="InterPro" id="IPR001387">
    <property type="entry name" value="Cro/C1-type_HTH"/>
</dbReference>
<dbReference type="SUPFAM" id="SSF47413">
    <property type="entry name" value="lambda repressor-like DNA-binding domains"/>
    <property type="match status" value="1"/>
</dbReference>
<dbReference type="CDD" id="cd00093">
    <property type="entry name" value="HTH_XRE"/>
    <property type="match status" value="1"/>
</dbReference>
<protein>
    <submittedName>
        <fullName evidence="2">Transcriptional regulator with XRE-family HTH domain</fullName>
    </submittedName>
</protein>
<feature type="domain" description="HTH cro/C1-type" evidence="1">
    <location>
        <begin position="14"/>
        <end position="68"/>
    </location>
</feature>
<dbReference type="PROSITE" id="PS50943">
    <property type="entry name" value="HTH_CROC1"/>
    <property type="match status" value="1"/>
</dbReference>
<dbReference type="Pfam" id="PF01381">
    <property type="entry name" value="HTH_3"/>
    <property type="match status" value="1"/>
</dbReference>
<name>A0A7W7RP53_9ACTN</name>
<accession>A0A7W7RP53</accession>
<keyword evidence="3" id="KW-1185">Reference proteome</keyword>
<dbReference type="InterPro" id="IPR010982">
    <property type="entry name" value="Lambda_DNA-bd_dom_sf"/>
</dbReference>
<dbReference type="EMBL" id="JACHJT010000002">
    <property type="protein sequence ID" value="MBB4935604.1"/>
    <property type="molecule type" value="Genomic_DNA"/>
</dbReference>
<evidence type="ECO:0000313" key="3">
    <source>
        <dbReference type="Proteomes" id="UP000523007"/>
    </source>
</evidence>
<reference evidence="2 3" key="1">
    <citation type="submission" date="2020-08" db="EMBL/GenBank/DDBJ databases">
        <title>Sequencing the genomes of 1000 actinobacteria strains.</title>
        <authorList>
            <person name="Klenk H.-P."/>
        </authorList>
    </citation>
    <scope>NUCLEOTIDE SEQUENCE [LARGE SCALE GENOMIC DNA]</scope>
    <source>
        <strain evidence="2 3">DSM 102030</strain>
    </source>
</reference>
<proteinExistence type="predicted"/>
<organism evidence="2 3">
    <name type="scientific">Lipingzhangella halophila</name>
    <dbReference type="NCBI Taxonomy" id="1783352"/>
    <lineage>
        <taxon>Bacteria</taxon>
        <taxon>Bacillati</taxon>
        <taxon>Actinomycetota</taxon>
        <taxon>Actinomycetes</taxon>
        <taxon>Streptosporangiales</taxon>
        <taxon>Nocardiopsidaceae</taxon>
        <taxon>Lipingzhangella</taxon>
    </lineage>
</organism>
<dbReference type="Pfam" id="PF19054">
    <property type="entry name" value="DUF5753"/>
    <property type="match status" value="1"/>
</dbReference>